<feature type="non-terminal residue" evidence="2">
    <location>
        <position position="158"/>
    </location>
</feature>
<accession>T0Y8H4</accession>
<proteinExistence type="predicted"/>
<dbReference type="GO" id="GO:0016740">
    <property type="term" value="F:transferase activity"/>
    <property type="evidence" value="ECO:0007669"/>
    <property type="project" value="UniProtKB-KW"/>
</dbReference>
<evidence type="ECO:0000259" key="1">
    <source>
        <dbReference type="Pfam" id="PF00535"/>
    </source>
</evidence>
<dbReference type="Pfam" id="PF00535">
    <property type="entry name" value="Glycos_transf_2"/>
    <property type="match status" value="1"/>
</dbReference>
<dbReference type="AlphaFoldDB" id="T0Y8H4"/>
<dbReference type="SUPFAM" id="SSF53448">
    <property type="entry name" value="Nucleotide-diphospho-sugar transferases"/>
    <property type="match status" value="1"/>
</dbReference>
<reference evidence="2" key="1">
    <citation type="submission" date="2013-08" db="EMBL/GenBank/DDBJ databases">
        <authorList>
            <person name="Mendez C."/>
            <person name="Richter M."/>
            <person name="Ferrer M."/>
            <person name="Sanchez J."/>
        </authorList>
    </citation>
    <scope>NUCLEOTIDE SEQUENCE</scope>
</reference>
<name>T0Y8H4_9ZZZZ</name>
<keyword evidence="2" id="KW-0808">Transferase</keyword>
<dbReference type="EC" id="2.-.-.-" evidence="2"/>
<organism evidence="2">
    <name type="scientific">mine drainage metagenome</name>
    <dbReference type="NCBI Taxonomy" id="410659"/>
    <lineage>
        <taxon>unclassified sequences</taxon>
        <taxon>metagenomes</taxon>
        <taxon>ecological metagenomes</taxon>
    </lineage>
</organism>
<protein>
    <submittedName>
        <fullName evidence="2">Glycosyl transferase, family 2 domain protein</fullName>
        <ecNumber evidence="2">2.-.-.-</ecNumber>
    </submittedName>
</protein>
<dbReference type="EMBL" id="AUZX01014706">
    <property type="protein sequence ID" value="EQD31461.1"/>
    <property type="molecule type" value="Genomic_DNA"/>
</dbReference>
<comment type="caution">
    <text evidence="2">The sequence shown here is derived from an EMBL/GenBank/DDBJ whole genome shotgun (WGS) entry which is preliminary data.</text>
</comment>
<dbReference type="Gene3D" id="3.90.550.10">
    <property type="entry name" value="Spore Coat Polysaccharide Biosynthesis Protein SpsA, Chain A"/>
    <property type="match status" value="1"/>
</dbReference>
<gene>
    <name evidence="2" type="ORF">B1A_19930</name>
</gene>
<dbReference type="InterPro" id="IPR029044">
    <property type="entry name" value="Nucleotide-diphossugar_trans"/>
</dbReference>
<sequence length="158" mass="18081">MQLDLSILVASVPERIELLAPLVAELHRQISDASVELLVLIDNKRRTTGVKRNALIEQAHGDFVVFVDDDDWIEPDYVDTLRATIAAAPDADCIVFDVAFYIDGQFIKTTRSGIEYSWDEDREHFYRRPNPVSGCYARRISSRHKFLDSSYGEDTEWS</sequence>
<evidence type="ECO:0000313" key="2">
    <source>
        <dbReference type="EMBL" id="EQD31461.1"/>
    </source>
</evidence>
<feature type="domain" description="Glycosyltransferase 2-like" evidence="1">
    <location>
        <begin position="40"/>
        <end position="126"/>
    </location>
</feature>
<reference evidence="2" key="2">
    <citation type="journal article" date="2014" name="ISME J.">
        <title>Microbial stratification in low pH oxic and suboxic macroscopic growths along an acid mine drainage.</title>
        <authorList>
            <person name="Mendez-Garcia C."/>
            <person name="Mesa V."/>
            <person name="Sprenger R.R."/>
            <person name="Richter M."/>
            <person name="Diez M.S."/>
            <person name="Solano J."/>
            <person name="Bargiela R."/>
            <person name="Golyshina O.V."/>
            <person name="Manteca A."/>
            <person name="Ramos J.L."/>
            <person name="Gallego J.R."/>
            <person name="Llorente I."/>
            <person name="Martins Dos Santos V.A."/>
            <person name="Jensen O.N."/>
            <person name="Pelaez A.I."/>
            <person name="Sanchez J."/>
            <person name="Ferrer M."/>
        </authorList>
    </citation>
    <scope>NUCLEOTIDE SEQUENCE</scope>
</reference>
<dbReference type="InterPro" id="IPR001173">
    <property type="entry name" value="Glyco_trans_2-like"/>
</dbReference>